<dbReference type="PANTHER" id="PTHR47595:SF1">
    <property type="entry name" value="MYB_SANT-LIKE DNA-BINDING DOMAIN-CONTAINING PROTEIN"/>
    <property type="match status" value="1"/>
</dbReference>
<dbReference type="Pfam" id="PF13837">
    <property type="entry name" value="Myb_DNA-bind_4"/>
    <property type="match status" value="1"/>
</dbReference>
<dbReference type="EMBL" id="QOIP01000010">
    <property type="protein sequence ID" value="RLU17911.1"/>
    <property type="molecule type" value="Genomic_DNA"/>
</dbReference>
<reference evidence="2" key="1">
    <citation type="journal article" date="2018" name="Genome Res.">
        <title>The genomic architecture and molecular evolution of ant odorant receptors.</title>
        <authorList>
            <person name="McKenzie S.K."/>
            <person name="Kronauer D.J.C."/>
        </authorList>
    </citation>
    <scope>NUCLEOTIDE SEQUENCE [LARGE SCALE GENOMIC DNA]</scope>
    <source>
        <strain evidence="2">Clonal line C1</strain>
    </source>
</reference>
<evidence type="ECO:0000313" key="2">
    <source>
        <dbReference type="EMBL" id="RLU17911.1"/>
    </source>
</evidence>
<reference evidence="2" key="2">
    <citation type="submission" date="2018-07" db="EMBL/GenBank/DDBJ databases">
        <authorList>
            <person name="Mckenzie S.K."/>
            <person name="Kronauer D.J.C."/>
        </authorList>
    </citation>
    <scope>NUCLEOTIDE SEQUENCE</scope>
    <source>
        <strain evidence="2">Clonal line C1</strain>
    </source>
</reference>
<name>A0A3L8DC56_OOCBI</name>
<feature type="domain" description="Myb/SANT-like DNA-binding" evidence="1">
    <location>
        <begin position="170"/>
        <end position="223"/>
    </location>
</feature>
<accession>A0A3L8DC56</accession>
<proteinExistence type="predicted"/>
<gene>
    <name evidence="2" type="ORF">DMN91_010150</name>
</gene>
<protein>
    <recommendedName>
        <fullName evidence="1">Myb/SANT-like DNA-binding domain-containing protein</fullName>
    </recommendedName>
</protein>
<sequence>MSQIKLSDAENTYIIDVSEEDSKRAYKDLEFATYLLNKYLKTNLIPESNLDTQNIFSNTASVIHDVNNVTNTIHSVQDNDHSHEKVLIDEHFTDRWYIPTYEQYRQTFTLKTNYTLSKHEKPEIYLTDQRYITNTYEIKNLLYRPPIHYRNTKNQKSTVPTNDIHDVILVSSKLIANGYNVTGIQCKSKMAGLKNTYKYIKDHNAKSGNSRRTWQYFDIMNEMFTNKPWVKPLLTLESGSSGSDIEKLRK</sequence>
<comment type="caution">
    <text evidence="2">The sequence shown here is derived from an EMBL/GenBank/DDBJ whole genome shotgun (WGS) entry which is preliminary data.</text>
</comment>
<dbReference type="PANTHER" id="PTHR47595">
    <property type="entry name" value="HEAT SHOCK 70 KDA PROTEIN 14"/>
    <property type="match status" value="1"/>
</dbReference>
<dbReference type="InterPro" id="IPR044822">
    <property type="entry name" value="Myb_DNA-bind_4"/>
</dbReference>
<organism evidence="2">
    <name type="scientific">Ooceraea biroi</name>
    <name type="common">Clonal raider ant</name>
    <name type="synonym">Cerapachys biroi</name>
    <dbReference type="NCBI Taxonomy" id="2015173"/>
    <lineage>
        <taxon>Eukaryota</taxon>
        <taxon>Metazoa</taxon>
        <taxon>Ecdysozoa</taxon>
        <taxon>Arthropoda</taxon>
        <taxon>Hexapoda</taxon>
        <taxon>Insecta</taxon>
        <taxon>Pterygota</taxon>
        <taxon>Neoptera</taxon>
        <taxon>Endopterygota</taxon>
        <taxon>Hymenoptera</taxon>
        <taxon>Apocrita</taxon>
        <taxon>Aculeata</taxon>
        <taxon>Formicoidea</taxon>
        <taxon>Formicidae</taxon>
        <taxon>Dorylinae</taxon>
        <taxon>Ooceraea</taxon>
    </lineage>
</organism>
<dbReference type="Proteomes" id="UP000279307">
    <property type="component" value="Chromosome 10"/>
</dbReference>
<dbReference type="OrthoDB" id="7538052at2759"/>
<evidence type="ECO:0000259" key="1">
    <source>
        <dbReference type="Pfam" id="PF13837"/>
    </source>
</evidence>
<dbReference type="AlphaFoldDB" id="A0A3L8DC56"/>